<name>A0AAV3ZMX9_9GAST</name>
<comment type="caution">
    <text evidence="1">The sequence shown here is derived from an EMBL/GenBank/DDBJ whole genome shotgun (WGS) entry which is preliminary data.</text>
</comment>
<keyword evidence="2" id="KW-1185">Reference proteome</keyword>
<reference evidence="1 2" key="1">
    <citation type="journal article" date="2021" name="Elife">
        <title>Chloroplast acquisition without the gene transfer in kleptoplastic sea slugs, Plakobranchus ocellatus.</title>
        <authorList>
            <person name="Maeda T."/>
            <person name="Takahashi S."/>
            <person name="Yoshida T."/>
            <person name="Shimamura S."/>
            <person name="Takaki Y."/>
            <person name="Nagai Y."/>
            <person name="Toyoda A."/>
            <person name="Suzuki Y."/>
            <person name="Arimoto A."/>
            <person name="Ishii H."/>
            <person name="Satoh N."/>
            <person name="Nishiyama T."/>
            <person name="Hasebe M."/>
            <person name="Maruyama T."/>
            <person name="Minagawa J."/>
            <person name="Obokata J."/>
            <person name="Shigenobu S."/>
        </authorList>
    </citation>
    <scope>NUCLEOTIDE SEQUENCE [LARGE SCALE GENOMIC DNA]</scope>
</reference>
<proteinExistence type="predicted"/>
<gene>
    <name evidence="1" type="ORF">PoB_002298500</name>
</gene>
<accession>A0AAV3ZMX9</accession>
<dbReference type="EMBL" id="BLXT01002679">
    <property type="protein sequence ID" value="GFN96479.1"/>
    <property type="molecule type" value="Genomic_DNA"/>
</dbReference>
<organism evidence="1 2">
    <name type="scientific">Plakobranchus ocellatus</name>
    <dbReference type="NCBI Taxonomy" id="259542"/>
    <lineage>
        <taxon>Eukaryota</taxon>
        <taxon>Metazoa</taxon>
        <taxon>Spiralia</taxon>
        <taxon>Lophotrochozoa</taxon>
        <taxon>Mollusca</taxon>
        <taxon>Gastropoda</taxon>
        <taxon>Heterobranchia</taxon>
        <taxon>Euthyneura</taxon>
        <taxon>Panpulmonata</taxon>
        <taxon>Sacoglossa</taxon>
        <taxon>Placobranchoidea</taxon>
        <taxon>Plakobranchidae</taxon>
        <taxon>Plakobranchus</taxon>
    </lineage>
</organism>
<sequence>MKQTIKKTLNKCSVSKSNPQIALLSLRSRSKTINILTCRLQLKFCLGQESKALSQSNSKITASNLTASSNGCPSDSTSINTIMKYKQKSSPTQNTYQSYCYRYNLWYLVSNYNSRQTLLRADKLHRPDDEWTVSS</sequence>
<protein>
    <submittedName>
        <fullName evidence="1">Uncharacterized protein</fullName>
    </submittedName>
</protein>
<evidence type="ECO:0000313" key="1">
    <source>
        <dbReference type="EMBL" id="GFN96479.1"/>
    </source>
</evidence>
<evidence type="ECO:0000313" key="2">
    <source>
        <dbReference type="Proteomes" id="UP000735302"/>
    </source>
</evidence>
<dbReference type="AlphaFoldDB" id="A0AAV3ZMX9"/>
<dbReference type="Proteomes" id="UP000735302">
    <property type="component" value="Unassembled WGS sequence"/>
</dbReference>